<dbReference type="PANTHER" id="PTHR43333:SF1">
    <property type="entry name" value="D-ISOMER SPECIFIC 2-HYDROXYACID DEHYDROGENASE NAD-BINDING DOMAIN-CONTAINING PROTEIN"/>
    <property type="match status" value="1"/>
</dbReference>
<comment type="caution">
    <text evidence="4">The sequence shown here is derived from an EMBL/GenBank/DDBJ whole genome shotgun (WGS) entry which is preliminary data.</text>
</comment>
<evidence type="ECO:0000313" key="4">
    <source>
        <dbReference type="EMBL" id="MCT8329073.1"/>
    </source>
</evidence>
<gene>
    <name evidence="4" type="ORF">N5I32_06070</name>
</gene>
<protein>
    <submittedName>
        <fullName evidence="4">Glyoxylate/hydroxypyruvate reductase A</fullName>
    </submittedName>
</protein>
<dbReference type="InterPro" id="IPR036291">
    <property type="entry name" value="NAD(P)-bd_dom_sf"/>
</dbReference>
<dbReference type="EMBL" id="JAOCQF010000001">
    <property type="protein sequence ID" value="MCT8329073.1"/>
    <property type="molecule type" value="Genomic_DNA"/>
</dbReference>
<dbReference type="CDD" id="cd12164">
    <property type="entry name" value="GDH_like_2"/>
    <property type="match status" value="1"/>
</dbReference>
<evidence type="ECO:0000256" key="2">
    <source>
        <dbReference type="ARBA" id="ARBA00023027"/>
    </source>
</evidence>
<organism evidence="4 5">
    <name type="scientific">Albidovulum sediminis</name>
    <dbReference type="NCBI Taxonomy" id="3066345"/>
    <lineage>
        <taxon>Bacteria</taxon>
        <taxon>Pseudomonadati</taxon>
        <taxon>Pseudomonadota</taxon>
        <taxon>Alphaproteobacteria</taxon>
        <taxon>Rhodobacterales</taxon>
        <taxon>Paracoccaceae</taxon>
        <taxon>Albidovulum</taxon>
    </lineage>
</organism>
<dbReference type="Proteomes" id="UP001205601">
    <property type="component" value="Unassembled WGS sequence"/>
</dbReference>
<dbReference type="Gene3D" id="3.40.50.720">
    <property type="entry name" value="NAD(P)-binding Rossmann-like Domain"/>
    <property type="match status" value="2"/>
</dbReference>
<sequence>MSIVVYLGDAQETQEWVELLSGLLPEFEIRDLDDPGDPAAVDYAVVWAPPAGRIKAFPNLKAVVSIGAGVDHVLRDPELPRHLPILRTTGPDMVQRLREYVALHVLTHHRDLSVTDANQQRAHWQQIVTPIAPRRRVGIMGLGNIARACAQTLAMLGFDTAGWSRSGGDVEGVTVFAGAEGLPAFLDRCDILVCLLPLTPQTRDILNADLFARLPRGARLINAARGGHLVEADFLAALDSGQLGGATLDVFRTEPLPADHPFWRHPKIRVTPHIASMIDAETGASVIAANIRAFEATGTCEAVADAERGY</sequence>
<keyword evidence="1" id="KW-0560">Oxidoreductase</keyword>
<feature type="domain" description="D-isomer specific 2-hydroxyacid dehydrogenase NAD-binding" evidence="3">
    <location>
        <begin position="104"/>
        <end position="275"/>
    </location>
</feature>
<accession>A0ABT2NJH1</accession>
<name>A0ABT2NJH1_9RHOB</name>
<dbReference type="InterPro" id="IPR006140">
    <property type="entry name" value="D-isomer_DH_NAD-bd"/>
</dbReference>
<keyword evidence="2" id="KW-0520">NAD</keyword>
<reference evidence="5" key="1">
    <citation type="submission" date="2023-07" db="EMBL/GenBank/DDBJ databases">
        <title>Defluviimonas sediminis sp. nov., isolated from mangrove sediment.</title>
        <authorList>
            <person name="Liu L."/>
            <person name="Li J."/>
            <person name="Huang Y."/>
            <person name="Pan J."/>
            <person name="Li M."/>
        </authorList>
    </citation>
    <scope>NUCLEOTIDE SEQUENCE [LARGE SCALE GENOMIC DNA]</scope>
    <source>
        <strain evidence="5">FT324</strain>
    </source>
</reference>
<proteinExistence type="predicted"/>
<dbReference type="Pfam" id="PF02826">
    <property type="entry name" value="2-Hacid_dh_C"/>
    <property type="match status" value="1"/>
</dbReference>
<dbReference type="SUPFAM" id="SSF51735">
    <property type="entry name" value="NAD(P)-binding Rossmann-fold domains"/>
    <property type="match status" value="1"/>
</dbReference>
<dbReference type="SUPFAM" id="SSF52283">
    <property type="entry name" value="Formate/glycerate dehydrogenase catalytic domain-like"/>
    <property type="match status" value="1"/>
</dbReference>
<dbReference type="PANTHER" id="PTHR43333">
    <property type="entry name" value="2-HACID_DH_C DOMAIN-CONTAINING PROTEIN"/>
    <property type="match status" value="1"/>
</dbReference>
<dbReference type="RefSeq" id="WP_261494496.1">
    <property type="nucleotide sequence ID" value="NZ_JAOCQF010000001.1"/>
</dbReference>
<evidence type="ECO:0000259" key="3">
    <source>
        <dbReference type="Pfam" id="PF02826"/>
    </source>
</evidence>
<dbReference type="PROSITE" id="PS00671">
    <property type="entry name" value="D_2_HYDROXYACID_DH_3"/>
    <property type="match status" value="1"/>
</dbReference>
<evidence type="ECO:0000313" key="5">
    <source>
        <dbReference type="Proteomes" id="UP001205601"/>
    </source>
</evidence>
<keyword evidence="5" id="KW-1185">Reference proteome</keyword>
<evidence type="ECO:0000256" key="1">
    <source>
        <dbReference type="ARBA" id="ARBA00023002"/>
    </source>
</evidence>
<dbReference type="InterPro" id="IPR029753">
    <property type="entry name" value="D-isomer_DH_CS"/>
</dbReference>